<name>A0A8E2DFI3_9APHY</name>
<proteinExistence type="predicted"/>
<evidence type="ECO:0000313" key="1">
    <source>
        <dbReference type="EMBL" id="OCH83829.1"/>
    </source>
</evidence>
<gene>
    <name evidence="1" type="ORF">OBBRIDRAFT_840178</name>
</gene>
<reference evidence="1 2" key="1">
    <citation type="submission" date="2016-07" db="EMBL/GenBank/DDBJ databases">
        <title>Draft genome of the white-rot fungus Obba rivulosa 3A-2.</title>
        <authorList>
            <consortium name="DOE Joint Genome Institute"/>
            <person name="Miettinen O."/>
            <person name="Riley R."/>
            <person name="Acob R."/>
            <person name="Barry K."/>
            <person name="Cullen D."/>
            <person name="De Vries R."/>
            <person name="Hainaut M."/>
            <person name="Hatakka A."/>
            <person name="Henrissat B."/>
            <person name="Hilden K."/>
            <person name="Kuo R."/>
            <person name="Labutti K."/>
            <person name="Lipzen A."/>
            <person name="Makela M.R."/>
            <person name="Sandor L."/>
            <person name="Spatafora J.W."/>
            <person name="Grigoriev I.V."/>
            <person name="Hibbett D.S."/>
        </authorList>
    </citation>
    <scope>NUCLEOTIDE SEQUENCE [LARGE SCALE GENOMIC DNA]</scope>
    <source>
        <strain evidence="1 2">3A-2</strain>
    </source>
</reference>
<organism evidence="1 2">
    <name type="scientific">Obba rivulosa</name>
    <dbReference type="NCBI Taxonomy" id="1052685"/>
    <lineage>
        <taxon>Eukaryota</taxon>
        <taxon>Fungi</taxon>
        <taxon>Dikarya</taxon>
        <taxon>Basidiomycota</taxon>
        <taxon>Agaricomycotina</taxon>
        <taxon>Agaricomycetes</taxon>
        <taxon>Polyporales</taxon>
        <taxon>Gelatoporiaceae</taxon>
        <taxon>Obba</taxon>
    </lineage>
</organism>
<protein>
    <submittedName>
        <fullName evidence="1">Uncharacterized protein</fullName>
    </submittedName>
</protein>
<dbReference type="AlphaFoldDB" id="A0A8E2DFI3"/>
<accession>A0A8E2DFI3</accession>
<sequence>MYAWRRGPTHRLDKAKTYLSRSLDAIEDHKFFKDDDEVQQLMNEYDEICVIADGAKADYVNRPIYLKVAPKTLKDAKTVKKRAKNLHVRAQASSDQAKRRALLQRFGSSAIPHASIEAQETILPHAPNSASEVGTEREVTLAVSGAQPWDTSGAAQASSAFRITTTIAMLERYCPDAADYLYVPLESAAADLEPPIVYVSPSAFCNILSQIAAAAASECPIDEDYPMGDDSTTSP</sequence>
<dbReference type="Proteomes" id="UP000250043">
    <property type="component" value="Unassembled WGS sequence"/>
</dbReference>
<keyword evidence="2" id="KW-1185">Reference proteome</keyword>
<evidence type="ECO:0000313" key="2">
    <source>
        <dbReference type="Proteomes" id="UP000250043"/>
    </source>
</evidence>
<dbReference type="EMBL" id="KV722799">
    <property type="protein sequence ID" value="OCH83829.1"/>
    <property type="molecule type" value="Genomic_DNA"/>
</dbReference>